<sequence>MVEPFEFSEIDEQDRIFTQYPNLKINNSPAFYLILRGIIGNIQIKQTFREITFQQTRDFLNPVEKPVSIAGEESKSETSIEEGLKTAISNLLEVLKTKCKSNLEILPKYISDTFSLKDLSDVLSDRRAVHRNKNFFESLNNEFSNFYYHTSKENHTVAFLHLYRILEFVSYSFPVMYAASTKDFSKSFDILKTLFSGDKDKGELKVFKDFIENVMSVEKDYKRLSIDINIISDLEEYNERVYNTILSICDKSIFEEPRNKKNSKISIKFPEFSSFIITIRNRFFHLKNSQDNNIQSVDIVDSDFFFSLINRKCAYFLSLVTLVVIKRSYFQK</sequence>
<keyword evidence="2" id="KW-1185">Reference proteome</keyword>
<dbReference type="RefSeq" id="WP_106132242.1">
    <property type="nucleotide sequence ID" value="NZ_PVTR01000002.1"/>
</dbReference>
<reference evidence="1 2" key="1">
    <citation type="submission" date="2018-03" db="EMBL/GenBank/DDBJ databases">
        <title>Genomic Encyclopedia of Archaeal and Bacterial Type Strains, Phase II (KMG-II): from individual species to whole genera.</title>
        <authorList>
            <person name="Goeker M."/>
        </authorList>
    </citation>
    <scope>NUCLEOTIDE SEQUENCE [LARGE SCALE GENOMIC DNA]</scope>
    <source>
        <strain evidence="1 2">DSM 27929</strain>
    </source>
</reference>
<organism evidence="1 2">
    <name type="scientific">Mongoliibacter ruber</name>
    <dbReference type="NCBI Taxonomy" id="1750599"/>
    <lineage>
        <taxon>Bacteria</taxon>
        <taxon>Pseudomonadati</taxon>
        <taxon>Bacteroidota</taxon>
        <taxon>Cytophagia</taxon>
        <taxon>Cytophagales</taxon>
        <taxon>Cyclobacteriaceae</taxon>
        <taxon>Mongoliibacter</taxon>
    </lineage>
</organism>
<proteinExistence type="predicted"/>
<evidence type="ECO:0000313" key="1">
    <source>
        <dbReference type="EMBL" id="PRY89526.1"/>
    </source>
</evidence>
<accession>A0A2T0WS54</accession>
<dbReference type="Proteomes" id="UP000238157">
    <property type="component" value="Unassembled WGS sequence"/>
</dbReference>
<name>A0A2T0WS54_9BACT</name>
<gene>
    <name evidence="1" type="ORF">CLW00_1021</name>
</gene>
<dbReference type="AlphaFoldDB" id="A0A2T0WS54"/>
<evidence type="ECO:0000313" key="2">
    <source>
        <dbReference type="Proteomes" id="UP000238157"/>
    </source>
</evidence>
<dbReference type="EMBL" id="PVTR01000002">
    <property type="protein sequence ID" value="PRY89526.1"/>
    <property type="molecule type" value="Genomic_DNA"/>
</dbReference>
<protein>
    <submittedName>
        <fullName evidence="1">Uncharacterized protein</fullName>
    </submittedName>
</protein>
<dbReference type="OrthoDB" id="980779at2"/>
<comment type="caution">
    <text evidence="1">The sequence shown here is derived from an EMBL/GenBank/DDBJ whole genome shotgun (WGS) entry which is preliminary data.</text>
</comment>